<dbReference type="Pfam" id="PF13557">
    <property type="entry name" value="Phenol_MetA_deg"/>
    <property type="match status" value="1"/>
</dbReference>
<feature type="non-terminal residue" evidence="1">
    <location>
        <position position="1"/>
    </location>
</feature>
<evidence type="ECO:0000313" key="2">
    <source>
        <dbReference type="Proteomes" id="UP000547674"/>
    </source>
</evidence>
<protein>
    <recommendedName>
        <fullName evidence="3">Autotransporter outer membrane beta-barrel domain-containing protein</fullName>
    </recommendedName>
</protein>
<evidence type="ECO:0000313" key="1">
    <source>
        <dbReference type="EMBL" id="NNF07668.1"/>
    </source>
</evidence>
<sequence>LAPPAEGTDHSAHFNSTDSPQFQALNQLNLEIGSQLSSFPLSSSAGGFAYSFDADLGVLSRPTDSFGSVFGERPLTVGKGKYNIGVSVAEYTFDNLDGLDLREGEMQLVFTHVDIGGDGPLNPALEGDLVTSNLYINIETQITTLVGTYGVRDNFDVGIAIPVVDVSMQMSAETRVERVATGDRDIHIFPSGQDTEVVRRRGNASGVGDVLLRGKYVALQSGKNHVALSGDVRLPTGDDANLLGTGELQVKASLLGSIVNRTFSPHANLGVALSGGDISNEVVYGAGMSWAADPKLTVSADLVGRALMSVSRVKMEDEEFQYIEVDDTGGTVKSIVVPRLTVEDSESTVNLLHGAVGAKLNVGGNFLISMNGLFPLNDNGLTDKFSGLIGLDYSF</sequence>
<comment type="caution">
    <text evidence="1">The sequence shown here is derived from an EMBL/GenBank/DDBJ whole genome shotgun (WGS) entry which is preliminary data.</text>
</comment>
<gene>
    <name evidence="1" type="ORF">HKN21_12975</name>
</gene>
<dbReference type="AlphaFoldDB" id="A0A7Y2E9E7"/>
<dbReference type="EMBL" id="JABDJR010000518">
    <property type="protein sequence ID" value="NNF07668.1"/>
    <property type="molecule type" value="Genomic_DNA"/>
</dbReference>
<dbReference type="InterPro" id="IPR025737">
    <property type="entry name" value="FApF"/>
</dbReference>
<accession>A0A7Y2E9E7</accession>
<proteinExistence type="predicted"/>
<evidence type="ECO:0008006" key="3">
    <source>
        <dbReference type="Google" id="ProtNLM"/>
    </source>
</evidence>
<organism evidence="1 2">
    <name type="scientific">Eiseniibacteriota bacterium</name>
    <dbReference type="NCBI Taxonomy" id="2212470"/>
    <lineage>
        <taxon>Bacteria</taxon>
        <taxon>Candidatus Eiseniibacteriota</taxon>
    </lineage>
</organism>
<reference evidence="1 2" key="1">
    <citation type="submission" date="2020-03" db="EMBL/GenBank/DDBJ databases">
        <title>Metabolic flexibility allows generalist bacteria to become dominant in a frequently disturbed ecosystem.</title>
        <authorList>
            <person name="Chen Y.-J."/>
            <person name="Leung P.M."/>
            <person name="Bay S.K."/>
            <person name="Hugenholtz P."/>
            <person name="Kessler A.J."/>
            <person name="Shelley G."/>
            <person name="Waite D.W."/>
            <person name="Cook P.L."/>
            <person name="Greening C."/>
        </authorList>
    </citation>
    <scope>NUCLEOTIDE SEQUENCE [LARGE SCALE GENOMIC DNA]</scope>
    <source>
        <strain evidence="1">SS_bin_28</strain>
    </source>
</reference>
<dbReference type="Proteomes" id="UP000547674">
    <property type="component" value="Unassembled WGS sequence"/>
</dbReference>
<name>A0A7Y2E9E7_UNCEI</name>